<dbReference type="SUPFAM" id="SSF58104">
    <property type="entry name" value="Methyl-accepting chemotaxis protein (MCP) signaling domain"/>
    <property type="match status" value="1"/>
</dbReference>
<dbReference type="GO" id="GO:0005886">
    <property type="term" value="C:plasma membrane"/>
    <property type="evidence" value="ECO:0007669"/>
    <property type="project" value="UniProtKB-SubCell"/>
</dbReference>
<keyword evidence="2" id="KW-1003">Cell membrane</keyword>
<evidence type="ECO:0000256" key="5">
    <source>
        <dbReference type="ARBA" id="ARBA00022519"/>
    </source>
</evidence>
<keyword evidence="3" id="KW-0488">Methylation</keyword>
<keyword evidence="5" id="KW-0997">Cell inner membrane</keyword>
<keyword evidence="8 12" id="KW-0472">Membrane</keyword>
<keyword evidence="7 12" id="KW-1133">Transmembrane helix</keyword>
<sequence>MSFLKNVTIRAMMLIILGIFLVLWVGVSLFTVSEFNKMESLLEVNQSQKKSYLLLVKGGDHYFRAVTRMLRSADYVQLGDAATAKTLLDSAGAAIKSTQGALDQFRQSDPLDVDPALFTQTASTWSSLIESGINPMFAALQAGRIDEFRQIYRVTYPSLSVSFAANSDHFAEVLQGNRAIDDVHAMTSMNKRILIVTMVLGLIILITSDRYLVNYLVKPINQLKSHLERLSEGQLSHHLTEFGRNCAGQLFPHVTFLQNSLRSTVSTIRDSAFSIHQGSSEIRMGNNDLSARTEQQAAALQETAASMEELSSTVKMNAENVHQASKLAQEASIVARKGGEITDEVVGTMDDITTSSRKIADITSVINGIAFQTNILALNAAVEAARAGEQGRGFAVVAGEVRNLAQRSAQAAKEIESLIAESVSRIDIGSSQVKKAGEAMGTIITSITHVNDLIGEIASASDEQSRGIEQVGTAVTQMDGVTQQNAALVQEATAAAGSLEEQARHLTDAVAVFKLDNEARPASGRVPNGQALKRPALSQTPALVAIPVASKTQNNHDDWEQF</sequence>
<dbReference type="Pfam" id="PF00015">
    <property type="entry name" value="MCPsignal"/>
    <property type="match status" value="1"/>
</dbReference>
<organism evidence="15 16">
    <name type="scientific">Lonsdalea quercina</name>
    <dbReference type="NCBI Taxonomy" id="71657"/>
    <lineage>
        <taxon>Bacteria</taxon>
        <taxon>Pseudomonadati</taxon>
        <taxon>Pseudomonadota</taxon>
        <taxon>Gammaproteobacteria</taxon>
        <taxon>Enterobacterales</taxon>
        <taxon>Pectobacteriaceae</taxon>
        <taxon>Lonsdalea</taxon>
    </lineage>
</organism>
<dbReference type="SMART" id="SM00283">
    <property type="entry name" value="MA"/>
    <property type="match status" value="1"/>
</dbReference>
<dbReference type="STRING" id="71657.SAMN02982996_01772"/>
<dbReference type="eggNOG" id="COG0840">
    <property type="taxonomic scope" value="Bacteria"/>
</dbReference>
<feature type="domain" description="Methyl-accepting transducer" evidence="13">
    <location>
        <begin position="271"/>
        <end position="500"/>
    </location>
</feature>
<dbReference type="InterPro" id="IPR004090">
    <property type="entry name" value="Chemotax_Me-accpt_rcpt"/>
</dbReference>
<evidence type="ECO:0000256" key="3">
    <source>
        <dbReference type="ARBA" id="ARBA00022481"/>
    </source>
</evidence>
<dbReference type="PROSITE" id="PS50111">
    <property type="entry name" value="CHEMOTAXIS_TRANSDUC_2"/>
    <property type="match status" value="1"/>
</dbReference>
<dbReference type="InterPro" id="IPR003660">
    <property type="entry name" value="HAMP_dom"/>
</dbReference>
<dbReference type="PANTHER" id="PTHR43531:SF14">
    <property type="entry name" value="METHYL-ACCEPTING CHEMOTAXIS PROTEIN I-RELATED"/>
    <property type="match status" value="1"/>
</dbReference>
<dbReference type="GO" id="GO:0006935">
    <property type="term" value="P:chemotaxis"/>
    <property type="evidence" value="ECO:0007669"/>
    <property type="project" value="UniProtKB-KW"/>
</dbReference>
<dbReference type="Pfam" id="PF02203">
    <property type="entry name" value="TarH"/>
    <property type="match status" value="1"/>
</dbReference>
<dbReference type="SUPFAM" id="SSF47170">
    <property type="entry name" value="Aspartate receptor, ligand-binding domain"/>
    <property type="match status" value="1"/>
</dbReference>
<evidence type="ECO:0000256" key="1">
    <source>
        <dbReference type="ARBA" id="ARBA00004429"/>
    </source>
</evidence>
<evidence type="ECO:0000256" key="10">
    <source>
        <dbReference type="ARBA" id="ARBA00029447"/>
    </source>
</evidence>
<dbReference type="PROSITE" id="PS50885">
    <property type="entry name" value="HAMP"/>
    <property type="match status" value="1"/>
</dbReference>
<keyword evidence="16" id="KW-1185">Reference proteome</keyword>
<dbReference type="Proteomes" id="UP000187280">
    <property type="component" value="Unassembled WGS sequence"/>
</dbReference>
<comment type="subcellular location">
    <subcellularLocation>
        <location evidence="1">Cell inner membrane</location>
        <topology evidence="1">Multi-pass membrane protein</topology>
    </subcellularLocation>
</comment>
<dbReference type="Gene3D" id="1.10.287.950">
    <property type="entry name" value="Methyl-accepting chemotaxis protein"/>
    <property type="match status" value="1"/>
</dbReference>
<evidence type="ECO:0000313" key="16">
    <source>
        <dbReference type="Proteomes" id="UP000187280"/>
    </source>
</evidence>
<dbReference type="InterPro" id="IPR004089">
    <property type="entry name" value="MCPsignal_dom"/>
</dbReference>
<dbReference type="AlphaFoldDB" id="A0A1H4BQW3"/>
<keyword evidence="4" id="KW-0145">Chemotaxis</keyword>
<dbReference type="RefSeq" id="WP_074728413.1">
    <property type="nucleotide sequence ID" value="NZ_FNQS01000005.1"/>
</dbReference>
<feature type="domain" description="HAMP" evidence="14">
    <location>
        <begin position="214"/>
        <end position="266"/>
    </location>
</feature>
<dbReference type="Gene3D" id="1.20.120.30">
    <property type="entry name" value="Aspartate receptor, ligand-binding domain"/>
    <property type="match status" value="1"/>
</dbReference>
<evidence type="ECO:0000256" key="6">
    <source>
        <dbReference type="ARBA" id="ARBA00022692"/>
    </source>
</evidence>
<protein>
    <submittedName>
        <fullName evidence="15">Methyl-accepting chemotaxis sensory transducer with TarH sensor</fullName>
    </submittedName>
</protein>
<name>A0A1H4BQW3_9GAMM</name>
<dbReference type="GeneID" id="97764650"/>
<proteinExistence type="inferred from homology"/>
<dbReference type="CDD" id="cd11386">
    <property type="entry name" value="MCP_signal"/>
    <property type="match status" value="1"/>
</dbReference>
<dbReference type="EMBL" id="FNQS01000005">
    <property type="protein sequence ID" value="SEA50232.1"/>
    <property type="molecule type" value="Genomic_DNA"/>
</dbReference>
<evidence type="ECO:0000256" key="7">
    <source>
        <dbReference type="ARBA" id="ARBA00022989"/>
    </source>
</evidence>
<dbReference type="PRINTS" id="PR00260">
    <property type="entry name" value="CHEMTRNSDUCR"/>
</dbReference>
<evidence type="ECO:0000313" key="15">
    <source>
        <dbReference type="EMBL" id="SEA50232.1"/>
    </source>
</evidence>
<gene>
    <name evidence="15" type="ORF">SAMN02982996_01772</name>
</gene>
<evidence type="ECO:0000259" key="14">
    <source>
        <dbReference type="PROSITE" id="PS50885"/>
    </source>
</evidence>
<dbReference type="InterPro" id="IPR051310">
    <property type="entry name" value="MCP_chemotaxis"/>
</dbReference>
<feature type="transmembrane region" description="Helical" evidence="12">
    <location>
        <begin position="12"/>
        <end position="32"/>
    </location>
</feature>
<dbReference type="GO" id="GO:0007165">
    <property type="term" value="P:signal transduction"/>
    <property type="evidence" value="ECO:0007669"/>
    <property type="project" value="UniProtKB-KW"/>
</dbReference>
<dbReference type="InterPro" id="IPR035440">
    <property type="entry name" value="4HB_MCP_dom_sf"/>
</dbReference>
<evidence type="ECO:0000256" key="8">
    <source>
        <dbReference type="ARBA" id="ARBA00023136"/>
    </source>
</evidence>
<evidence type="ECO:0000256" key="11">
    <source>
        <dbReference type="PROSITE-ProRule" id="PRU00284"/>
    </source>
</evidence>
<dbReference type="PANTHER" id="PTHR43531">
    <property type="entry name" value="PROTEIN ICFG"/>
    <property type="match status" value="1"/>
</dbReference>
<dbReference type="GO" id="GO:0004888">
    <property type="term" value="F:transmembrane signaling receptor activity"/>
    <property type="evidence" value="ECO:0007669"/>
    <property type="project" value="InterPro"/>
</dbReference>
<accession>A0A1H4BQW3</accession>
<reference evidence="15 16" key="1">
    <citation type="submission" date="2016-10" db="EMBL/GenBank/DDBJ databases">
        <authorList>
            <person name="de Groot N.N."/>
        </authorList>
    </citation>
    <scope>NUCLEOTIDE SEQUENCE [LARGE SCALE GENOMIC DNA]</scope>
    <source>
        <strain evidence="15 16">ATCC 29281</strain>
    </source>
</reference>
<evidence type="ECO:0000256" key="9">
    <source>
        <dbReference type="ARBA" id="ARBA00023224"/>
    </source>
</evidence>
<evidence type="ECO:0000256" key="12">
    <source>
        <dbReference type="SAM" id="Phobius"/>
    </source>
</evidence>
<evidence type="ECO:0000259" key="13">
    <source>
        <dbReference type="PROSITE" id="PS50111"/>
    </source>
</evidence>
<evidence type="ECO:0000256" key="2">
    <source>
        <dbReference type="ARBA" id="ARBA00022475"/>
    </source>
</evidence>
<keyword evidence="6 12" id="KW-0812">Transmembrane</keyword>
<comment type="similarity">
    <text evidence="10">Belongs to the methyl-accepting chemotaxis (MCP) protein family.</text>
</comment>
<keyword evidence="9 11" id="KW-0807">Transducer</keyword>
<dbReference type="FunFam" id="1.10.287.950:FF:000001">
    <property type="entry name" value="Methyl-accepting chemotaxis sensory transducer"/>
    <property type="match status" value="1"/>
</dbReference>
<evidence type="ECO:0000256" key="4">
    <source>
        <dbReference type="ARBA" id="ARBA00022500"/>
    </source>
</evidence>
<dbReference type="InterPro" id="IPR003122">
    <property type="entry name" value="Tar_rcpt_lig-bd"/>
</dbReference>